<accession>A0A5N7MPL2</accession>
<dbReference type="EMBL" id="VOSK01000186">
    <property type="protein sequence ID" value="MPR28961.1"/>
    <property type="molecule type" value="Genomic_DNA"/>
</dbReference>
<proteinExistence type="predicted"/>
<organism evidence="3 4">
    <name type="scientific">Microvirga tunisiensis</name>
    <dbReference type="NCBI Taxonomy" id="2108360"/>
    <lineage>
        <taxon>Bacteria</taxon>
        <taxon>Pseudomonadati</taxon>
        <taxon>Pseudomonadota</taxon>
        <taxon>Alphaproteobacteria</taxon>
        <taxon>Hyphomicrobiales</taxon>
        <taxon>Methylobacteriaceae</taxon>
        <taxon>Microvirga</taxon>
    </lineage>
</organism>
<dbReference type="AlphaFoldDB" id="A0A5N7MPL2"/>
<evidence type="ECO:0000313" key="3">
    <source>
        <dbReference type="EMBL" id="MPR28961.1"/>
    </source>
</evidence>
<comment type="caution">
    <text evidence="3">The sequence shown here is derived from an EMBL/GenBank/DDBJ whole genome shotgun (WGS) entry which is preliminary data.</text>
</comment>
<evidence type="ECO:0000256" key="1">
    <source>
        <dbReference type="SAM" id="MobiDB-lite"/>
    </source>
</evidence>
<keyword evidence="4" id="KW-1185">Reference proteome</keyword>
<protein>
    <submittedName>
        <fullName evidence="3">Transposase</fullName>
    </submittedName>
</protein>
<evidence type="ECO:0000313" key="4">
    <source>
        <dbReference type="Proteomes" id="UP000403266"/>
    </source>
</evidence>
<reference evidence="3 4" key="1">
    <citation type="journal article" date="2019" name="Syst. Appl. Microbiol.">
        <title>Microvirga tunisiensis sp. nov., a root nodule symbiotic bacterium isolated from Lupinus micranthus and L. luteus grown in Northern Tunisia.</title>
        <authorList>
            <person name="Msaddak A."/>
            <person name="Rejili M."/>
            <person name="Duran D."/>
            <person name="Mars M."/>
            <person name="Palacios J.M."/>
            <person name="Ruiz-Argueso T."/>
            <person name="Rey L."/>
            <person name="Imperial J."/>
        </authorList>
    </citation>
    <scope>NUCLEOTIDE SEQUENCE [LARGE SCALE GENOMIC DNA]</scope>
    <source>
        <strain evidence="3 4">Lmie10</strain>
    </source>
</reference>
<dbReference type="OrthoDB" id="2375382at2"/>
<feature type="region of interest" description="Disordered" evidence="1">
    <location>
        <begin position="241"/>
        <end position="263"/>
    </location>
</feature>
<feature type="domain" description="Tc1-like transposase DDE" evidence="2">
    <location>
        <begin position="16"/>
        <end position="185"/>
    </location>
</feature>
<name>A0A5N7MPL2_9HYPH</name>
<gene>
    <name evidence="3" type="ORF">FS320_28545</name>
</gene>
<evidence type="ECO:0000259" key="2">
    <source>
        <dbReference type="Pfam" id="PF13358"/>
    </source>
</evidence>
<dbReference type="InterPro" id="IPR038717">
    <property type="entry name" value="Tc1-like_DDE_dom"/>
</dbReference>
<dbReference type="Proteomes" id="UP000403266">
    <property type="component" value="Unassembled WGS sequence"/>
</dbReference>
<dbReference type="Pfam" id="PF13358">
    <property type="entry name" value="DDE_3"/>
    <property type="match status" value="1"/>
</dbReference>
<sequence>MIEQAYTQAAQQGLSVWCEDEAGPFQAVPHPGPSWQPQAHPARHPHEYIRGGTTKILTLFHPASGQVRLQSAERCTNAVLHPWLRERLSAILAELPAPAVADPVLTHAAWEVWQAGLTRRFTLPEELPPLRLLLVWDNLTGHKTPELVLWLCAHGIMPLYTPVGGSWLNMAESIQRVLKRRALAGQHPHSPAEIGSWFEQTARSWNAQPTPFVWNGKRRQRRRCCAKEQIYRVGGSGACTGQPLPQPRSQVQAECQIRRQTTH</sequence>